<keyword evidence="1" id="KW-0472">Membrane</keyword>
<dbReference type="EMBL" id="FQYX01000008">
    <property type="protein sequence ID" value="SHI96525.1"/>
    <property type="molecule type" value="Genomic_DNA"/>
</dbReference>
<evidence type="ECO:0000313" key="2">
    <source>
        <dbReference type="EMBL" id="SHI96525.1"/>
    </source>
</evidence>
<reference evidence="2 3" key="1">
    <citation type="submission" date="2016-11" db="EMBL/GenBank/DDBJ databases">
        <authorList>
            <person name="Jaros S."/>
            <person name="Januszkiewicz K."/>
            <person name="Wedrychowicz H."/>
        </authorList>
    </citation>
    <scope>NUCLEOTIDE SEQUENCE [LARGE SCALE GENOMIC DNA]</scope>
    <source>
        <strain evidence="2 3">CGMCC 1.8863</strain>
    </source>
</reference>
<organism evidence="2 3">
    <name type="scientific">Arenibacter nanhaiticus</name>
    <dbReference type="NCBI Taxonomy" id="558155"/>
    <lineage>
        <taxon>Bacteria</taxon>
        <taxon>Pseudomonadati</taxon>
        <taxon>Bacteroidota</taxon>
        <taxon>Flavobacteriia</taxon>
        <taxon>Flavobacteriales</taxon>
        <taxon>Flavobacteriaceae</taxon>
        <taxon>Arenibacter</taxon>
    </lineage>
</organism>
<keyword evidence="3" id="KW-1185">Reference proteome</keyword>
<keyword evidence="1" id="KW-1133">Transmembrane helix</keyword>
<accession>A0A1M6FFT4</accession>
<dbReference type="RefSeq" id="WP_143150470.1">
    <property type="nucleotide sequence ID" value="NZ_FQYX01000008.1"/>
</dbReference>
<feature type="transmembrane region" description="Helical" evidence="1">
    <location>
        <begin position="7"/>
        <end position="24"/>
    </location>
</feature>
<evidence type="ECO:0000256" key="1">
    <source>
        <dbReference type="SAM" id="Phobius"/>
    </source>
</evidence>
<name>A0A1M6FFT4_9FLAO</name>
<evidence type="ECO:0000313" key="3">
    <source>
        <dbReference type="Proteomes" id="UP000184231"/>
    </source>
</evidence>
<keyword evidence="1" id="KW-0812">Transmembrane</keyword>
<sequence length="63" mass="7341">MSYKIKSLLYLLAFIASTVLYISLEPENNPEQNVEHLEPQVKEIEHLDSKEVVQSKEKLKDLQ</sequence>
<gene>
    <name evidence="2" type="ORF">SAMN04487911_108115</name>
</gene>
<dbReference type="STRING" id="558155.SAMN04487911_108115"/>
<protein>
    <submittedName>
        <fullName evidence="2">Uncharacterized protein</fullName>
    </submittedName>
</protein>
<dbReference type="OrthoDB" id="1451712at2"/>
<dbReference type="Proteomes" id="UP000184231">
    <property type="component" value="Unassembled WGS sequence"/>
</dbReference>
<dbReference type="AlphaFoldDB" id="A0A1M6FFT4"/>
<proteinExistence type="predicted"/>